<organism evidence="2 3">
    <name type="scientific">Phaseolus angularis</name>
    <name type="common">Azuki bean</name>
    <name type="synonym">Vigna angularis</name>
    <dbReference type="NCBI Taxonomy" id="3914"/>
    <lineage>
        <taxon>Eukaryota</taxon>
        <taxon>Viridiplantae</taxon>
        <taxon>Streptophyta</taxon>
        <taxon>Embryophyta</taxon>
        <taxon>Tracheophyta</taxon>
        <taxon>Spermatophyta</taxon>
        <taxon>Magnoliopsida</taxon>
        <taxon>eudicotyledons</taxon>
        <taxon>Gunneridae</taxon>
        <taxon>Pentapetalae</taxon>
        <taxon>rosids</taxon>
        <taxon>fabids</taxon>
        <taxon>Fabales</taxon>
        <taxon>Fabaceae</taxon>
        <taxon>Papilionoideae</taxon>
        <taxon>50 kb inversion clade</taxon>
        <taxon>NPAAA clade</taxon>
        <taxon>indigoferoid/millettioid clade</taxon>
        <taxon>Phaseoleae</taxon>
        <taxon>Vigna</taxon>
    </lineage>
</organism>
<reference evidence="3" key="1">
    <citation type="journal article" date="2015" name="Proc. Natl. Acad. Sci. U.S.A.">
        <title>Genome sequencing of adzuki bean (Vigna angularis) provides insight into high starch and low fat accumulation and domestication.</title>
        <authorList>
            <person name="Yang K."/>
            <person name="Tian Z."/>
            <person name="Chen C."/>
            <person name="Luo L."/>
            <person name="Zhao B."/>
            <person name="Wang Z."/>
            <person name="Yu L."/>
            <person name="Li Y."/>
            <person name="Sun Y."/>
            <person name="Li W."/>
            <person name="Chen Y."/>
            <person name="Li Y."/>
            <person name="Zhang Y."/>
            <person name="Ai D."/>
            <person name="Zhao J."/>
            <person name="Shang C."/>
            <person name="Ma Y."/>
            <person name="Wu B."/>
            <person name="Wang M."/>
            <person name="Gao L."/>
            <person name="Sun D."/>
            <person name="Zhang P."/>
            <person name="Guo F."/>
            <person name="Wang W."/>
            <person name="Li Y."/>
            <person name="Wang J."/>
            <person name="Varshney R.K."/>
            <person name="Wang J."/>
            <person name="Ling H.Q."/>
            <person name="Wan P."/>
        </authorList>
    </citation>
    <scope>NUCLEOTIDE SEQUENCE</scope>
    <source>
        <strain evidence="3">cv. Jingnong 6</strain>
    </source>
</reference>
<dbReference type="AlphaFoldDB" id="A0A0L9ULI9"/>
<name>A0A0L9ULI9_PHAAN</name>
<dbReference type="Gramene" id="KOM43556">
    <property type="protein sequence ID" value="KOM43556"/>
    <property type="gene ID" value="LR48_Vigan05g116100"/>
</dbReference>
<feature type="compositionally biased region" description="Pro residues" evidence="1">
    <location>
        <begin position="66"/>
        <end position="87"/>
    </location>
</feature>
<evidence type="ECO:0000256" key="1">
    <source>
        <dbReference type="SAM" id="MobiDB-lite"/>
    </source>
</evidence>
<gene>
    <name evidence="2" type="ORF">LR48_Vigan05g116100</name>
</gene>
<evidence type="ECO:0000313" key="2">
    <source>
        <dbReference type="EMBL" id="KOM43556.1"/>
    </source>
</evidence>
<proteinExistence type="predicted"/>
<feature type="region of interest" description="Disordered" evidence="1">
    <location>
        <begin position="57"/>
        <end position="102"/>
    </location>
</feature>
<dbReference type="Proteomes" id="UP000053144">
    <property type="component" value="Chromosome 5"/>
</dbReference>
<dbReference type="EMBL" id="CM003375">
    <property type="protein sequence ID" value="KOM43556.1"/>
    <property type="molecule type" value="Genomic_DNA"/>
</dbReference>
<evidence type="ECO:0000313" key="3">
    <source>
        <dbReference type="Proteomes" id="UP000053144"/>
    </source>
</evidence>
<sequence length="185" mass="20127">MRRNSEAETQRLRSRDEDGLKLKRFRSNFFLFVHGFLCSSPNRSIFDHHHLPHEACQHPPSLTSSAPPPPSPRSLPAYPPSFPPSSPPSLSSSAPPPPSPQVVLCSSQICPPPLRVPRSDLRPSMRPDLPSVTVASSSPLRPRRRCVLVAVASSPPLRPRRRCVLIAVASTVGAASPRPPSSHIA</sequence>
<accession>A0A0L9ULI9</accession>
<protein>
    <submittedName>
        <fullName evidence="2">Uncharacterized protein</fullName>
    </submittedName>
</protein>